<dbReference type="PANTHER" id="PTHR43000">
    <property type="entry name" value="DTDP-D-GLUCOSE 4,6-DEHYDRATASE-RELATED"/>
    <property type="match status" value="1"/>
</dbReference>
<gene>
    <name evidence="4" type="ORF">A2024_08200</name>
</gene>
<organism evidence="4 5">
    <name type="scientific">Candidatus Edwardsbacteria bacterium GWF2_54_11</name>
    <dbReference type="NCBI Taxonomy" id="1817851"/>
    <lineage>
        <taxon>Bacteria</taxon>
        <taxon>Candidatus Edwardsiibacteriota</taxon>
    </lineage>
</organism>
<evidence type="ECO:0000259" key="3">
    <source>
        <dbReference type="Pfam" id="PF16363"/>
    </source>
</evidence>
<dbReference type="Proteomes" id="UP000177230">
    <property type="component" value="Unassembled WGS sequence"/>
</dbReference>
<evidence type="ECO:0000313" key="5">
    <source>
        <dbReference type="Proteomes" id="UP000177230"/>
    </source>
</evidence>
<evidence type="ECO:0000313" key="4">
    <source>
        <dbReference type="EMBL" id="OGF08150.1"/>
    </source>
</evidence>
<accession>A0A1F5R153</accession>
<protein>
    <submittedName>
        <fullName evidence="4">Epimerase</fullName>
    </submittedName>
</protein>
<dbReference type="InterPro" id="IPR016040">
    <property type="entry name" value="NAD(P)-bd_dom"/>
</dbReference>
<comment type="caution">
    <text evidence="4">The sequence shown here is derived from an EMBL/GenBank/DDBJ whole genome shotgun (WGS) entry which is preliminary data.</text>
</comment>
<dbReference type="SUPFAM" id="SSF51735">
    <property type="entry name" value="NAD(P)-binding Rossmann-fold domains"/>
    <property type="match status" value="1"/>
</dbReference>
<evidence type="ECO:0000259" key="2">
    <source>
        <dbReference type="Pfam" id="PF01370"/>
    </source>
</evidence>
<dbReference type="Pfam" id="PF01370">
    <property type="entry name" value="Epimerase"/>
    <property type="match status" value="1"/>
</dbReference>
<reference evidence="4 5" key="1">
    <citation type="journal article" date="2016" name="Nat. Commun.">
        <title>Thousands of microbial genomes shed light on interconnected biogeochemical processes in an aquifer system.</title>
        <authorList>
            <person name="Anantharaman K."/>
            <person name="Brown C.T."/>
            <person name="Hug L.A."/>
            <person name="Sharon I."/>
            <person name="Castelle C.J."/>
            <person name="Probst A.J."/>
            <person name="Thomas B.C."/>
            <person name="Singh A."/>
            <person name="Wilkins M.J."/>
            <person name="Karaoz U."/>
            <person name="Brodie E.L."/>
            <person name="Williams K.H."/>
            <person name="Hubbard S.S."/>
            <person name="Banfield J.F."/>
        </authorList>
    </citation>
    <scope>NUCLEOTIDE SEQUENCE [LARGE SCALE GENOMIC DNA]</scope>
</reference>
<sequence length="371" mass="42311">MSLVLVTGGAGFIGSHTADRLISLGYQVRILDNLQKPVHLKGKPDYLNPKAEFMLGDVRDKETMIRALDGVEYVFHFAAYQDYLPDFSTFFQVNSVSTALIYEIAVEKNLPLKKVVVASSQFVQGEGLYKKKDGSLVAPYQRPLAQLEVGDWEWRDQAGRPMEWQWTPESHASPPNAYAISKYSQELMTLAFGRRYQIPSVALRYSIVQGSRQSFYNAYSGACRIFNLHYFFNKAPTIYEDGLQRRDFVNIHDVVDANLLVMQDPRADYNAYCIGGGHPYTVREFADIVAKVHGKEHLKPNIPGEFRLGDTRHTCSDIAKIKKLGWSPRRTAEDSVKDYLEYLKAQTDIEDILEYAEKTMKQLNVVRMARK</sequence>
<dbReference type="EMBL" id="MFFM01000048">
    <property type="protein sequence ID" value="OGF08150.1"/>
    <property type="molecule type" value="Genomic_DNA"/>
</dbReference>
<dbReference type="AlphaFoldDB" id="A0A1F5R153"/>
<evidence type="ECO:0000256" key="1">
    <source>
        <dbReference type="ARBA" id="ARBA00007637"/>
    </source>
</evidence>
<dbReference type="InterPro" id="IPR036291">
    <property type="entry name" value="NAD(P)-bd_dom_sf"/>
</dbReference>
<dbReference type="Pfam" id="PF16363">
    <property type="entry name" value="GDP_Man_Dehyd"/>
    <property type="match status" value="1"/>
</dbReference>
<feature type="domain" description="NAD-dependent epimerase/dehydratase" evidence="2">
    <location>
        <begin position="4"/>
        <end position="129"/>
    </location>
</feature>
<dbReference type="InterPro" id="IPR001509">
    <property type="entry name" value="Epimerase_deHydtase"/>
</dbReference>
<dbReference type="Gene3D" id="3.40.50.720">
    <property type="entry name" value="NAD(P)-binding Rossmann-like Domain"/>
    <property type="match status" value="1"/>
</dbReference>
<name>A0A1F5R153_9BACT</name>
<comment type="similarity">
    <text evidence="1">Belongs to the NAD(P)-dependent epimerase/dehydratase family.</text>
</comment>
<proteinExistence type="inferred from homology"/>
<feature type="domain" description="NAD(P)-binding" evidence="3">
    <location>
        <begin position="167"/>
        <end position="338"/>
    </location>
</feature>